<accession>A0ABU9TYE9</accession>
<dbReference type="Gene3D" id="2.60.200.40">
    <property type="match status" value="1"/>
</dbReference>
<protein>
    <submittedName>
        <fullName evidence="6">YegS/Rv2252/BmrU family lipid kinase</fullName>
    </submittedName>
</protein>
<evidence type="ECO:0000256" key="2">
    <source>
        <dbReference type="ARBA" id="ARBA00022741"/>
    </source>
</evidence>
<proteinExistence type="predicted"/>
<keyword evidence="4" id="KW-0067">ATP-binding</keyword>
<dbReference type="Pfam" id="PF19279">
    <property type="entry name" value="YegS_C"/>
    <property type="match status" value="1"/>
</dbReference>
<dbReference type="InterPro" id="IPR045540">
    <property type="entry name" value="YegS/DAGK_C"/>
</dbReference>
<reference evidence="6 7" key="1">
    <citation type="submission" date="2024-03" db="EMBL/GenBank/DDBJ databases">
        <title>Community enrichment and isolation of bacterial strains for fucoidan degradation.</title>
        <authorList>
            <person name="Sichert A."/>
        </authorList>
    </citation>
    <scope>NUCLEOTIDE SEQUENCE [LARGE SCALE GENOMIC DNA]</scope>
    <source>
        <strain evidence="6 7">AS81</strain>
    </source>
</reference>
<keyword evidence="1" id="KW-0808">Transferase</keyword>
<dbReference type="PROSITE" id="PS50146">
    <property type="entry name" value="DAGK"/>
    <property type="match status" value="1"/>
</dbReference>
<dbReference type="InterPro" id="IPR001206">
    <property type="entry name" value="Diacylglycerol_kinase_cat_dom"/>
</dbReference>
<dbReference type="PANTHER" id="PTHR12358:SF54">
    <property type="entry name" value="SPHINGOSINE KINASE RELATED PROTEIN"/>
    <property type="match status" value="1"/>
</dbReference>
<dbReference type="RefSeq" id="WP_082355671.1">
    <property type="nucleotide sequence ID" value="NZ_BDDS01000005.1"/>
</dbReference>
<evidence type="ECO:0000259" key="5">
    <source>
        <dbReference type="PROSITE" id="PS50146"/>
    </source>
</evidence>
<dbReference type="EMBL" id="JBBMQU010000001">
    <property type="protein sequence ID" value="MEM5549261.1"/>
    <property type="molecule type" value="Genomic_DNA"/>
</dbReference>
<dbReference type="GO" id="GO:0016301">
    <property type="term" value="F:kinase activity"/>
    <property type="evidence" value="ECO:0007669"/>
    <property type="project" value="UniProtKB-KW"/>
</dbReference>
<dbReference type="Pfam" id="PF00781">
    <property type="entry name" value="DAGK_cat"/>
    <property type="match status" value="1"/>
</dbReference>
<evidence type="ECO:0000256" key="4">
    <source>
        <dbReference type="ARBA" id="ARBA00022840"/>
    </source>
</evidence>
<dbReference type="PANTHER" id="PTHR12358">
    <property type="entry name" value="SPHINGOSINE KINASE"/>
    <property type="match status" value="1"/>
</dbReference>
<feature type="domain" description="DAGKc" evidence="5">
    <location>
        <begin position="1"/>
        <end position="123"/>
    </location>
</feature>
<keyword evidence="2" id="KW-0547">Nucleotide-binding</keyword>
<dbReference type="NCBIfam" id="TIGR00147">
    <property type="entry name" value="YegS/Rv2252/BmrU family lipid kinase"/>
    <property type="match status" value="1"/>
</dbReference>
<dbReference type="InterPro" id="IPR017438">
    <property type="entry name" value="ATP-NAD_kinase_N"/>
</dbReference>
<dbReference type="InterPro" id="IPR016064">
    <property type="entry name" value="NAD/diacylglycerol_kinase_sf"/>
</dbReference>
<dbReference type="SUPFAM" id="SSF111331">
    <property type="entry name" value="NAD kinase/diacylglycerol kinase-like"/>
    <property type="match status" value="1"/>
</dbReference>
<dbReference type="InterPro" id="IPR005218">
    <property type="entry name" value="Diacylglycerol/lipid_kinase"/>
</dbReference>
<keyword evidence="3 6" id="KW-0418">Kinase</keyword>
<dbReference type="SMART" id="SM00046">
    <property type="entry name" value="DAGKc"/>
    <property type="match status" value="1"/>
</dbReference>
<dbReference type="Gene3D" id="3.40.50.10330">
    <property type="entry name" value="Probable inorganic polyphosphate/atp-NAD kinase, domain 1"/>
    <property type="match status" value="1"/>
</dbReference>
<dbReference type="InterPro" id="IPR050187">
    <property type="entry name" value="Lipid_Phosphate_FormReg"/>
</dbReference>
<evidence type="ECO:0000256" key="1">
    <source>
        <dbReference type="ARBA" id="ARBA00022679"/>
    </source>
</evidence>
<keyword evidence="7" id="KW-1185">Reference proteome</keyword>
<evidence type="ECO:0000313" key="7">
    <source>
        <dbReference type="Proteomes" id="UP001388366"/>
    </source>
</evidence>
<dbReference type="Proteomes" id="UP001388366">
    <property type="component" value="Unassembled WGS sequence"/>
</dbReference>
<evidence type="ECO:0000313" key="6">
    <source>
        <dbReference type="EMBL" id="MEM5549261.1"/>
    </source>
</evidence>
<sequence length="296" mass="32658">MLIIIKPSTNKNHKKVCDWLLHECNQRQISTEIIYTTGNFHPDCKKITQRAEYYQRAVVVGGDGTLNLAVNALVGLSCSLALLPLGTGNDFSRGFGCSDKEWRTAVFSQGDVKIDVGQINDRYFVNIAGVGFDAHVVKALQTKPARSSLGYSLAGFKYLLGYKGTHITSDFSGREYAYKNLITVFANHRYFGGGLAIAPKARLNSGYLECYAMPARGLLGNLYSFMRLLLRNHHTMTGLEYQRVTVATINTPNLPIEADGELIGVTPASIQVHPRALRFCVPTCTSIQLEIKKVCS</sequence>
<name>A0ABU9TYE9_9GAMM</name>
<comment type="caution">
    <text evidence="6">The sequence shown here is derived from an EMBL/GenBank/DDBJ whole genome shotgun (WGS) entry which is preliminary data.</text>
</comment>
<evidence type="ECO:0000256" key="3">
    <source>
        <dbReference type="ARBA" id="ARBA00022777"/>
    </source>
</evidence>
<organism evidence="6 7">
    <name type="scientific">Pseudoalteromonas neustonica</name>
    <dbReference type="NCBI Taxonomy" id="1840331"/>
    <lineage>
        <taxon>Bacteria</taxon>
        <taxon>Pseudomonadati</taxon>
        <taxon>Pseudomonadota</taxon>
        <taxon>Gammaproteobacteria</taxon>
        <taxon>Alteromonadales</taxon>
        <taxon>Pseudoalteromonadaceae</taxon>
        <taxon>Pseudoalteromonas</taxon>
    </lineage>
</organism>
<gene>
    <name evidence="6" type="ORF">WNY63_00755</name>
</gene>